<sequence>MITPAVVELAKTSARNPTAMQNRRSLRHQPVIRSVATTEVAHPLTMLTAAVATAVRELGSTGGPSGNGGSRSARAVSSREGGRCEILAVAEPVITGCGPVGARRMMRVRGSSADGDGSGVVSLAAGSPGAVNGQPA</sequence>
<feature type="compositionally biased region" description="Gly residues" evidence="1">
    <location>
        <begin position="60"/>
        <end position="69"/>
    </location>
</feature>
<feature type="region of interest" description="Disordered" evidence="1">
    <location>
        <begin position="109"/>
        <end position="136"/>
    </location>
</feature>
<dbReference type="Proteomes" id="UP000467164">
    <property type="component" value="Chromosome"/>
</dbReference>
<dbReference type="EMBL" id="AP022572">
    <property type="protein sequence ID" value="BBX55012.1"/>
    <property type="molecule type" value="Genomic_DNA"/>
</dbReference>
<evidence type="ECO:0000256" key="1">
    <source>
        <dbReference type="SAM" id="MobiDB-lite"/>
    </source>
</evidence>
<dbReference type="AlphaFoldDB" id="A0A7I7L6A5"/>
<evidence type="ECO:0000313" key="2">
    <source>
        <dbReference type="EMBL" id="BBX55012.1"/>
    </source>
</evidence>
<name>A0A7I7L6A5_9MYCO</name>
<gene>
    <name evidence="2" type="ORF">MSHO_03570</name>
</gene>
<feature type="region of interest" description="Disordered" evidence="1">
    <location>
        <begin position="58"/>
        <end position="77"/>
    </location>
</feature>
<dbReference type="KEGG" id="msho:MSHO_03570"/>
<protein>
    <submittedName>
        <fullName evidence="2">Uncharacterized protein</fullName>
    </submittedName>
</protein>
<organism evidence="2 3">
    <name type="scientific">Mycobacterium shottsii</name>
    <dbReference type="NCBI Taxonomy" id="133549"/>
    <lineage>
        <taxon>Bacteria</taxon>
        <taxon>Bacillati</taxon>
        <taxon>Actinomycetota</taxon>
        <taxon>Actinomycetes</taxon>
        <taxon>Mycobacteriales</taxon>
        <taxon>Mycobacteriaceae</taxon>
        <taxon>Mycobacterium</taxon>
        <taxon>Mycobacterium ulcerans group</taxon>
    </lineage>
</organism>
<accession>A0A7I7L6A5</accession>
<keyword evidence="3" id="KW-1185">Reference proteome</keyword>
<proteinExistence type="predicted"/>
<reference evidence="2 3" key="1">
    <citation type="journal article" date="2019" name="Emerg. Microbes Infect.">
        <title>Comprehensive subspecies identification of 175 nontuberculous mycobacteria species based on 7547 genomic profiles.</title>
        <authorList>
            <person name="Matsumoto Y."/>
            <person name="Kinjo T."/>
            <person name="Motooka D."/>
            <person name="Nabeya D."/>
            <person name="Jung N."/>
            <person name="Uechi K."/>
            <person name="Horii T."/>
            <person name="Iida T."/>
            <person name="Fujita J."/>
            <person name="Nakamura S."/>
        </authorList>
    </citation>
    <scope>NUCLEOTIDE SEQUENCE [LARGE SCALE GENOMIC DNA]</scope>
    <source>
        <strain evidence="2 3">JCM 12657</strain>
    </source>
</reference>
<feature type="compositionally biased region" description="Low complexity" evidence="1">
    <location>
        <begin position="110"/>
        <end position="122"/>
    </location>
</feature>
<evidence type="ECO:0000313" key="3">
    <source>
        <dbReference type="Proteomes" id="UP000467164"/>
    </source>
</evidence>